<sequence>MNWPKNQDEVKALTSEQVDWLMQGFSITPKINGLFVKSC</sequence>
<evidence type="ECO:0008006" key="3">
    <source>
        <dbReference type="Google" id="ProtNLM"/>
    </source>
</evidence>
<evidence type="ECO:0000313" key="2">
    <source>
        <dbReference type="Proteomes" id="UP000510788"/>
    </source>
</evidence>
<dbReference type="AlphaFoldDB" id="A0A9X7TZK9"/>
<gene>
    <name evidence="1" type="ORF">GTO82_00110</name>
</gene>
<protein>
    <recommendedName>
        <fullName evidence="3">Transposase</fullName>
    </recommendedName>
</protein>
<proteinExistence type="predicted"/>
<dbReference type="Proteomes" id="UP000510788">
    <property type="component" value="Chromosome"/>
</dbReference>
<accession>A0A9X7TZK9</accession>
<reference evidence="1 2" key="1">
    <citation type="submission" date="2020-01" db="EMBL/GenBank/DDBJ databases">
        <title>Complete and circular genome sequences of six lactobacillus isolates from horses.</title>
        <authorList>
            <person name="Hassan H.M."/>
        </authorList>
    </citation>
    <scope>NUCLEOTIDE SEQUENCE [LARGE SCALE GENOMIC DNA]</scope>
    <source>
        <strain evidence="1 2">3DG</strain>
    </source>
</reference>
<dbReference type="EMBL" id="CP047409">
    <property type="protein sequence ID" value="QLL67377.1"/>
    <property type="molecule type" value="Genomic_DNA"/>
</dbReference>
<dbReference type="RefSeq" id="WP_180873349.1">
    <property type="nucleotide sequence ID" value="NZ_CP047409.1"/>
</dbReference>
<organism evidence="1 2">
    <name type="scientific">Lactobacillus johnsonii</name>
    <dbReference type="NCBI Taxonomy" id="33959"/>
    <lineage>
        <taxon>Bacteria</taxon>
        <taxon>Bacillati</taxon>
        <taxon>Bacillota</taxon>
        <taxon>Bacilli</taxon>
        <taxon>Lactobacillales</taxon>
        <taxon>Lactobacillaceae</taxon>
        <taxon>Lactobacillus</taxon>
    </lineage>
</organism>
<evidence type="ECO:0000313" key="1">
    <source>
        <dbReference type="EMBL" id="QLL67377.1"/>
    </source>
</evidence>
<name>A0A9X7TZK9_LACJH</name>